<feature type="domain" description="Exoribonuclease phosphorolytic" evidence="6">
    <location>
        <begin position="147"/>
        <end position="210"/>
    </location>
</feature>
<organism evidence="7">
    <name type="scientific">marine sediment metagenome</name>
    <dbReference type="NCBI Taxonomy" id="412755"/>
    <lineage>
        <taxon>unclassified sequences</taxon>
        <taxon>metagenomes</taxon>
        <taxon>ecological metagenomes</taxon>
    </lineage>
</organism>
<evidence type="ECO:0000256" key="3">
    <source>
        <dbReference type="ARBA" id="ARBA00022695"/>
    </source>
</evidence>
<dbReference type="SUPFAM" id="SSF54211">
    <property type="entry name" value="Ribosomal protein S5 domain 2-like"/>
    <property type="match status" value="1"/>
</dbReference>
<evidence type="ECO:0000259" key="6">
    <source>
        <dbReference type="Pfam" id="PF03725"/>
    </source>
</evidence>
<dbReference type="CDD" id="cd11363">
    <property type="entry name" value="RNase_PH_PNPase_1"/>
    <property type="match status" value="1"/>
</dbReference>
<dbReference type="PANTHER" id="PTHR11252:SF0">
    <property type="entry name" value="POLYRIBONUCLEOTIDE NUCLEOTIDYLTRANSFERASE 1, MITOCHONDRIAL"/>
    <property type="match status" value="1"/>
</dbReference>
<evidence type="ECO:0000259" key="5">
    <source>
        <dbReference type="Pfam" id="PF01138"/>
    </source>
</evidence>
<accession>X1RGZ9</accession>
<dbReference type="Gene3D" id="3.30.230.70">
    <property type="entry name" value="GHMP Kinase, N-terminal domain"/>
    <property type="match status" value="1"/>
</dbReference>
<reference evidence="7" key="1">
    <citation type="journal article" date="2014" name="Front. Microbiol.">
        <title>High frequency of phylogenetically diverse reductive dehalogenase-homologous genes in deep subseafloor sedimentary metagenomes.</title>
        <authorList>
            <person name="Kawai M."/>
            <person name="Futagami T."/>
            <person name="Toyoda A."/>
            <person name="Takaki Y."/>
            <person name="Nishi S."/>
            <person name="Hori S."/>
            <person name="Arai W."/>
            <person name="Tsubouchi T."/>
            <person name="Morono Y."/>
            <person name="Uchiyama I."/>
            <person name="Ito T."/>
            <person name="Fujiyama A."/>
            <person name="Inagaki F."/>
            <person name="Takami H."/>
        </authorList>
    </citation>
    <scope>NUCLEOTIDE SEQUENCE</scope>
    <source>
        <strain evidence="7">Expedition CK06-06</strain>
    </source>
</reference>
<name>X1RGZ9_9ZZZZ</name>
<evidence type="ECO:0000256" key="4">
    <source>
        <dbReference type="ARBA" id="ARBA00022884"/>
    </source>
</evidence>
<keyword evidence="2" id="KW-0808">Transferase</keyword>
<dbReference type="GO" id="GO:0003723">
    <property type="term" value="F:RNA binding"/>
    <property type="evidence" value="ECO:0007669"/>
    <property type="project" value="UniProtKB-KW"/>
</dbReference>
<dbReference type="GO" id="GO:0004654">
    <property type="term" value="F:polyribonucleotide nucleotidyltransferase activity"/>
    <property type="evidence" value="ECO:0007669"/>
    <property type="project" value="UniProtKB-EC"/>
</dbReference>
<gene>
    <name evidence="7" type="ORF">S12H4_18918</name>
</gene>
<keyword evidence="3" id="KW-0548">Nucleotidyltransferase</keyword>
<sequence>MFDVCRVEREIGGRTLSIETGRIAKQAHGAVLVQYADTVVLVAATTAPPRFEDIDFFPLTVEYREKQSAAGKFPGGFIKREGRPSTKETLTARTIDRPIRPLFPEGYVQEVQIHASVLSADRENDPDVPAMIGASAALTISKIPFLGPIGACRLGRVDGQFVINPTHKQLEAGDLNLLLGGRKEAINMIEIGAKELSEEVIAEAVSTAHQTVGVVCDMIEELREKVGVEKEIPLREMDDELFSEISSKTADKLRELKQIADKQQRSTAIDELFDSIV</sequence>
<dbReference type="AlphaFoldDB" id="X1RGZ9"/>
<dbReference type="SUPFAM" id="SSF55666">
    <property type="entry name" value="Ribonuclease PH domain 2-like"/>
    <property type="match status" value="1"/>
</dbReference>
<feature type="domain" description="Exoribonuclease phosphorolytic" evidence="5">
    <location>
        <begin position="13"/>
        <end position="144"/>
    </location>
</feature>
<dbReference type="Pfam" id="PF01138">
    <property type="entry name" value="RNase_PH"/>
    <property type="match status" value="1"/>
</dbReference>
<dbReference type="EMBL" id="BARW01009397">
    <property type="protein sequence ID" value="GAI79972.1"/>
    <property type="molecule type" value="Genomic_DNA"/>
</dbReference>
<dbReference type="FunFam" id="3.30.230.70:FF:000001">
    <property type="entry name" value="Polyribonucleotide nucleotidyltransferase"/>
    <property type="match status" value="1"/>
</dbReference>
<comment type="caution">
    <text evidence="7">The sequence shown here is derived from an EMBL/GenBank/DDBJ whole genome shotgun (WGS) entry which is preliminary data.</text>
</comment>
<dbReference type="InterPro" id="IPR001247">
    <property type="entry name" value="ExoRNase_PH_dom1"/>
</dbReference>
<evidence type="ECO:0000256" key="1">
    <source>
        <dbReference type="ARBA" id="ARBA00012416"/>
    </source>
</evidence>
<dbReference type="Pfam" id="PF03725">
    <property type="entry name" value="RNase_PH_C"/>
    <property type="match status" value="1"/>
</dbReference>
<dbReference type="InterPro" id="IPR027408">
    <property type="entry name" value="PNPase/RNase_PH_dom_sf"/>
</dbReference>
<evidence type="ECO:0000256" key="2">
    <source>
        <dbReference type="ARBA" id="ARBA00022679"/>
    </source>
</evidence>
<protein>
    <recommendedName>
        <fullName evidence="1">polyribonucleotide nucleotidyltransferase</fullName>
        <ecNumber evidence="1">2.7.7.8</ecNumber>
    </recommendedName>
</protein>
<dbReference type="GO" id="GO:0000175">
    <property type="term" value="F:3'-5'-RNA exonuclease activity"/>
    <property type="evidence" value="ECO:0007669"/>
    <property type="project" value="TreeGrafter"/>
</dbReference>
<dbReference type="GO" id="GO:0006402">
    <property type="term" value="P:mRNA catabolic process"/>
    <property type="evidence" value="ECO:0007669"/>
    <property type="project" value="InterPro"/>
</dbReference>
<dbReference type="EC" id="2.7.7.8" evidence="1"/>
<dbReference type="PANTHER" id="PTHR11252">
    <property type="entry name" value="POLYRIBONUCLEOTIDE NUCLEOTIDYLTRANSFERASE"/>
    <property type="match status" value="1"/>
</dbReference>
<dbReference type="InterPro" id="IPR015847">
    <property type="entry name" value="ExoRNase_PH_dom2"/>
</dbReference>
<proteinExistence type="predicted"/>
<feature type="non-terminal residue" evidence="7">
    <location>
        <position position="277"/>
    </location>
</feature>
<dbReference type="GO" id="GO:0005829">
    <property type="term" value="C:cytosol"/>
    <property type="evidence" value="ECO:0007669"/>
    <property type="project" value="TreeGrafter"/>
</dbReference>
<dbReference type="InterPro" id="IPR012162">
    <property type="entry name" value="PNPase"/>
</dbReference>
<evidence type="ECO:0000313" key="7">
    <source>
        <dbReference type="EMBL" id="GAI79972.1"/>
    </source>
</evidence>
<dbReference type="InterPro" id="IPR036345">
    <property type="entry name" value="ExoRNase_PH_dom2_sf"/>
</dbReference>
<keyword evidence="4" id="KW-0694">RNA-binding</keyword>
<dbReference type="InterPro" id="IPR020568">
    <property type="entry name" value="Ribosomal_Su5_D2-typ_SF"/>
</dbReference>